<dbReference type="GO" id="GO:0016853">
    <property type="term" value="F:isomerase activity"/>
    <property type="evidence" value="ECO:0007669"/>
    <property type="project" value="UniProtKB-KW"/>
</dbReference>
<dbReference type="Proteomes" id="UP000249260">
    <property type="component" value="Unassembled WGS sequence"/>
</dbReference>
<dbReference type="EMBL" id="QLUW01000004">
    <property type="protein sequence ID" value="RAP74546.1"/>
    <property type="molecule type" value="Genomic_DNA"/>
</dbReference>
<dbReference type="SUPFAM" id="SSF51658">
    <property type="entry name" value="Xylose isomerase-like"/>
    <property type="match status" value="1"/>
</dbReference>
<evidence type="ECO:0000259" key="1">
    <source>
        <dbReference type="Pfam" id="PF01261"/>
    </source>
</evidence>
<sequence length="280" mass="30131">MKISVSVWSCHKYLYDGSWQNADFIDYAASIGAQGVELLSIFWDKERDVPAVREALSRTGVKLACFGACNDFVKTTAEERSAQVQDIVLAVDMAVEFGAEVVRVFAGDRKEGISYEQGKGWIVEGLKQGAAYAESKGVVLCLENHGVFAGKAEQVQEIIKLVGSPALRSTFDMGNFLLVDDVPSQAIEALQPLVRHVHAKDFARVGEEQKEGVLRALSGQPFIGAVPTEGDVGVARIVAKLAEGGYDGWMSVEYEGLEEQKSGTARSVEKLSAAVAAAKA</sequence>
<comment type="caution">
    <text evidence="2">The sequence shown here is derived from an EMBL/GenBank/DDBJ whole genome shotgun (WGS) entry which is preliminary data.</text>
</comment>
<feature type="domain" description="Xylose isomerase-like TIM barrel" evidence="1">
    <location>
        <begin position="25"/>
        <end position="270"/>
    </location>
</feature>
<name>A0A328U3Q8_9BACL</name>
<gene>
    <name evidence="2" type="ORF">DL346_21015</name>
</gene>
<keyword evidence="3" id="KW-1185">Reference proteome</keyword>
<dbReference type="PANTHER" id="PTHR12110">
    <property type="entry name" value="HYDROXYPYRUVATE ISOMERASE"/>
    <property type="match status" value="1"/>
</dbReference>
<organism evidence="2 3">
    <name type="scientific">Paenibacillus montanisoli</name>
    <dbReference type="NCBI Taxonomy" id="2081970"/>
    <lineage>
        <taxon>Bacteria</taxon>
        <taxon>Bacillati</taxon>
        <taxon>Bacillota</taxon>
        <taxon>Bacilli</taxon>
        <taxon>Bacillales</taxon>
        <taxon>Paenibacillaceae</taxon>
        <taxon>Paenibacillus</taxon>
    </lineage>
</organism>
<accession>A0A328U3Q8</accession>
<proteinExistence type="predicted"/>
<reference evidence="2 3" key="1">
    <citation type="submission" date="2018-06" db="EMBL/GenBank/DDBJ databases">
        <title>Paenibacillus montanisoli sp. nov., isolated from mountain area soil.</title>
        <authorList>
            <person name="Wu M."/>
        </authorList>
    </citation>
    <scope>NUCLEOTIDE SEQUENCE [LARGE SCALE GENOMIC DNA]</scope>
    <source>
        <strain evidence="2 3">RA17</strain>
    </source>
</reference>
<dbReference type="InterPro" id="IPR050312">
    <property type="entry name" value="IolE/XylAMocC-like"/>
</dbReference>
<evidence type="ECO:0000313" key="2">
    <source>
        <dbReference type="EMBL" id="RAP74546.1"/>
    </source>
</evidence>
<dbReference type="OrthoDB" id="3185623at2"/>
<dbReference type="InterPro" id="IPR013022">
    <property type="entry name" value="Xyl_isomerase-like_TIM-brl"/>
</dbReference>
<protein>
    <submittedName>
        <fullName evidence="2">Sugar phosphate isomerase/epimerase</fullName>
    </submittedName>
</protein>
<dbReference type="Pfam" id="PF01261">
    <property type="entry name" value="AP_endonuc_2"/>
    <property type="match status" value="1"/>
</dbReference>
<dbReference type="PANTHER" id="PTHR12110:SF53">
    <property type="entry name" value="BLR5974 PROTEIN"/>
    <property type="match status" value="1"/>
</dbReference>
<dbReference type="InterPro" id="IPR036237">
    <property type="entry name" value="Xyl_isomerase-like_sf"/>
</dbReference>
<keyword evidence="2" id="KW-0413">Isomerase</keyword>
<dbReference type="RefSeq" id="WP_112884335.1">
    <property type="nucleotide sequence ID" value="NZ_QLUW01000004.1"/>
</dbReference>
<evidence type="ECO:0000313" key="3">
    <source>
        <dbReference type="Proteomes" id="UP000249260"/>
    </source>
</evidence>
<dbReference type="Gene3D" id="3.20.20.150">
    <property type="entry name" value="Divalent-metal-dependent TIM barrel enzymes"/>
    <property type="match status" value="1"/>
</dbReference>
<dbReference type="AlphaFoldDB" id="A0A328U3Q8"/>